<dbReference type="Gene3D" id="3.30.390.10">
    <property type="entry name" value="Enolase-like, N-terminal domain"/>
    <property type="match status" value="1"/>
</dbReference>
<dbReference type="InterPro" id="IPR013342">
    <property type="entry name" value="Mandelate_racemase_C"/>
</dbReference>
<evidence type="ECO:0000259" key="4">
    <source>
        <dbReference type="SMART" id="SM00922"/>
    </source>
</evidence>
<protein>
    <recommendedName>
        <fullName evidence="3">glucarate dehydratase</fullName>
        <ecNumber evidence="3">4.2.1.40</ecNumber>
    </recommendedName>
</protein>
<sequence length="382" mass="42547">MTDKIIITKLHFDEVVVPTHEGAINSSSLPKPLHRQPVDGKKAWGVQFDELPKLIVTMTLSNGVVGYGEFYRDHDWPTVKNIAQGLIGLAIDDLTLQALPIGLCREHYGFECVIWDAYAKCKGMRVVDLLGGPIRTKVEVSAWSSHRTLEDIGPVAKRFQDMGYKVLKLKADLEDNVPELCARIKEAAPGLKLIFDPNMRWKNLGYVRPLARALEEVGNVLLLEDPMPHWMLMQGADLRKFTSIPIVLHVSPPYEQEGQAIHDAINALMHGAVDGFNFNAGLDSFRQLDGIAAAAGVNCWHGSEIDLGILEAMFIHNACAAKSCVWPSDIFGRLLRQHDLLRTPHRIDAPYAYLPEGPGLGVEVDREAIERYKIGEYTVTQD</sequence>
<dbReference type="KEGG" id="masz:C9I28_27300"/>
<dbReference type="PANTHER" id="PTHR48080:SF4">
    <property type="entry name" value="GLUCARATE DEHYDRATASE"/>
    <property type="match status" value="1"/>
</dbReference>
<reference evidence="5 6" key="1">
    <citation type="submission" date="2018-03" db="EMBL/GenBank/DDBJ databases">
        <title>Massilia armeniaca sp. nov., isolated from desert soil.</title>
        <authorList>
            <person name="Huang H."/>
            <person name="Ren M."/>
        </authorList>
    </citation>
    <scope>NUCLEOTIDE SEQUENCE [LARGE SCALE GENOMIC DNA]</scope>
    <source>
        <strain evidence="5 6">ZMN-3</strain>
    </source>
</reference>
<evidence type="ECO:0000313" key="6">
    <source>
        <dbReference type="Proteomes" id="UP000240505"/>
    </source>
</evidence>
<dbReference type="RefSeq" id="WP_107144238.1">
    <property type="nucleotide sequence ID" value="NZ_CP028324.1"/>
</dbReference>
<dbReference type="SUPFAM" id="SSF54826">
    <property type="entry name" value="Enolase N-terminal domain-like"/>
    <property type="match status" value="1"/>
</dbReference>
<gene>
    <name evidence="5" type="ORF">C9I28_27300</name>
</gene>
<evidence type="ECO:0000256" key="2">
    <source>
        <dbReference type="ARBA" id="ARBA00005183"/>
    </source>
</evidence>
<proteinExistence type="predicted"/>
<comment type="pathway">
    <text evidence="2">Carbohydrate acid metabolism; D-glucarate degradation; 2,5-dioxopentanoate from D-glucarate: step 1/2.</text>
</comment>
<feature type="domain" description="Mandelate racemase/muconate lactonizing enzyme C-terminal" evidence="4">
    <location>
        <begin position="149"/>
        <end position="245"/>
    </location>
</feature>
<dbReference type="Proteomes" id="UP000240505">
    <property type="component" value="Chromosome"/>
</dbReference>
<evidence type="ECO:0000256" key="1">
    <source>
        <dbReference type="ARBA" id="ARBA00001426"/>
    </source>
</evidence>
<evidence type="ECO:0000313" key="5">
    <source>
        <dbReference type="EMBL" id="AVR98913.1"/>
    </source>
</evidence>
<dbReference type="InterPro" id="IPR029017">
    <property type="entry name" value="Enolase-like_N"/>
</dbReference>
<dbReference type="EMBL" id="CP028324">
    <property type="protein sequence ID" value="AVR98913.1"/>
    <property type="molecule type" value="Genomic_DNA"/>
</dbReference>
<dbReference type="PANTHER" id="PTHR48080">
    <property type="entry name" value="D-GALACTONATE DEHYDRATASE-RELATED"/>
    <property type="match status" value="1"/>
</dbReference>
<dbReference type="EC" id="4.2.1.40" evidence="3"/>
<dbReference type="InterPro" id="IPR034593">
    <property type="entry name" value="DgoD-like"/>
</dbReference>
<accession>A0A2R4CGX9</accession>
<name>A0A2R4CGX9_9BURK</name>
<evidence type="ECO:0000256" key="3">
    <source>
        <dbReference type="ARBA" id="ARBA00011973"/>
    </source>
</evidence>
<dbReference type="InterPro" id="IPR029065">
    <property type="entry name" value="Enolase_C-like"/>
</dbReference>
<dbReference type="InterPro" id="IPR036849">
    <property type="entry name" value="Enolase-like_C_sf"/>
</dbReference>
<dbReference type="Gene3D" id="3.20.20.120">
    <property type="entry name" value="Enolase-like C-terminal domain"/>
    <property type="match status" value="1"/>
</dbReference>
<keyword evidence="6" id="KW-1185">Reference proteome</keyword>
<dbReference type="AlphaFoldDB" id="A0A2R4CGX9"/>
<dbReference type="Pfam" id="PF13378">
    <property type="entry name" value="MR_MLE_C"/>
    <property type="match status" value="1"/>
</dbReference>
<comment type="catalytic activity">
    <reaction evidence="1">
        <text>D-glucarate = 5-dehydro-4-deoxy-D-glucarate + H2O</text>
        <dbReference type="Rhea" id="RHEA:14573"/>
        <dbReference type="ChEBI" id="CHEBI:15377"/>
        <dbReference type="ChEBI" id="CHEBI:30612"/>
        <dbReference type="ChEBI" id="CHEBI:42819"/>
        <dbReference type="EC" id="4.2.1.40"/>
    </reaction>
</comment>
<organism evidence="5 6">
    <name type="scientific">Pseudoduganella armeniaca</name>
    <dbReference type="NCBI Taxonomy" id="2072590"/>
    <lineage>
        <taxon>Bacteria</taxon>
        <taxon>Pseudomonadati</taxon>
        <taxon>Pseudomonadota</taxon>
        <taxon>Betaproteobacteria</taxon>
        <taxon>Burkholderiales</taxon>
        <taxon>Oxalobacteraceae</taxon>
        <taxon>Telluria group</taxon>
        <taxon>Pseudoduganella</taxon>
    </lineage>
</organism>
<dbReference type="SMART" id="SM00922">
    <property type="entry name" value="MR_MLE"/>
    <property type="match status" value="1"/>
</dbReference>
<dbReference type="OrthoDB" id="5596677at2"/>
<dbReference type="GO" id="GO:0008872">
    <property type="term" value="F:glucarate dehydratase activity"/>
    <property type="evidence" value="ECO:0007669"/>
    <property type="project" value="UniProtKB-EC"/>
</dbReference>
<dbReference type="SUPFAM" id="SSF51604">
    <property type="entry name" value="Enolase C-terminal domain-like"/>
    <property type="match status" value="1"/>
</dbReference>